<dbReference type="InterPro" id="IPR014327">
    <property type="entry name" value="RNA_pol_sigma70_bacteroid"/>
</dbReference>
<feature type="domain" description="RNA polymerase sigma-70 region 2" evidence="5">
    <location>
        <begin position="30"/>
        <end position="96"/>
    </location>
</feature>
<keyword evidence="4" id="KW-0804">Transcription</keyword>
<dbReference type="EMBL" id="QAAD01000011">
    <property type="protein sequence ID" value="PTN08021.1"/>
    <property type="molecule type" value="Genomic_DNA"/>
</dbReference>
<dbReference type="Pfam" id="PF04542">
    <property type="entry name" value="Sigma70_r2"/>
    <property type="match status" value="1"/>
</dbReference>
<evidence type="ECO:0000259" key="5">
    <source>
        <dbReference type="Pfam" id="PF04542"/>
    </source>
</evidence>
<dbReference type="InterPro" id="IPR036388">
    <property type="entry name" value="WH-like_DNA-bd_sf"/>
</dbReference>
<dbReference type="CDD" id="cd06171">
    <property type="entry name" value="Sigma70_r4"/>
    <property type="match status" value="1"/>
</dbReference>
<dbReference type="InterPro" id="IPR013324">
    <property type="entry name" value="RNA_pol_sigma_r3/r4-like"/>
</dbReference>
<comment type="similarity">
    <text evidence="1">Belongs to the sigma-70 factor family. ECF subfamily.</text>
</comment>
<dbReference type="InterPro" id="IPR014284">
    <property type="entry name" value="RNA_pol_sigma-70_dom"/>
</dbReference>
<sequence>MKLTENKKYLTDHAILDQIAKGDLDAYRCLFDKYFADLCNFLLIYLRDKSFAEEVALEVFTVVWEKRAQLQVRSNIKAYLFTAGKNKAISIFRRSRQHLLSSLDVEAQASVTDVATDSYLENQELRQLLDQAIESLPEQSRKIYQMAWEENMSHKEIAQQLGLSPKTVENHVGIALRKLREQLRPYYKQIFVLWLSGL</sequence>
<evidence type="ECO:0000313" key="8">
    <source>
        <dbReference type="Proteomes" id="UP000243525"/>
    </source>
</evidence>
<dbReference type="PANTHER" id="PTHR43133">
    <property type="entry name" value="RNA POLYMERASE ECF-TYPE SIGMA FACTO"/>
    <property type="match status" value="1"/>
</dbReference>
<protein>
    <submittedName>
        <fullName evidence="7">RNA polymerase sigma-70 factor (ECF subfamily)</fullName>
    </submittedName>
</protein>
<reference evidence="7 8" key="1">
    <citation type="submission" date="2018-04" db="EMBL/GenBank/DDBJ databases">
        <title>Genomic Encyclopedia of Archaeal and Bacterial Type Strains, Phase II (KMG-II): from individual species to whole genera.</title>
        <authorList>
            <person name="Goeker M."/>
        </authorList>
    </citation>
    <scope>NUCLEOTIDE SEQUENCE [LARGE SCALE GENOMIC DNA]</scope>
    <source>
        <strain evidence="7 8">DSM 28823</strain>
    </source>
</reference>
<dbReference type="SUPFAM" id="SSF88659">
    <property type="entry name" value="Sigma3 and sigma4 domains of RNA polymerase sigma factors"/>
    <property type="match status" value="1"/>
</dbReference>
<dbReference type="Pfam" id="PF08281">
    <property type="entry name" value="Sigma70_r4_2"/>
    <property type="match status" value="1"/>
</dbReference>
<dbReference type="NCBIfam" id="TIGR02985">
    <property type="entry name" value="Sig70_bacteroi1"/>
    <property type="match status" value="1"/>
</dbReference>
<dbReference type="InterPro" id="IPR007627">
    <property type="entry name" value="RNA_pol_sigma70_r2"/>
</dbReference>
<keyword evidence="3" id="KW-0731">Sigma factor</keyword>
<dbReference type="AlphaFoldDB" id="A0A2T5C0B6"/>
<dbReference type="Gene3D" id="1.10.1740.10">
    <property type="match status" value="1"/>
</dbReference>
<dbReference type="InterPro" id="IPR013325">
    <property type="entry name" value="RNA_pol_sigma_r2"/>
</dbReference>
<comment type="caution">
    <text evidence="7">The sequence shown here is derived from an EMBL/GenBank/DDBJ whole genome shotgun (WGS) entry which is preliminary data.</text>
</comment>
<evidence type="ECO:0000256" key="4">
    <source>
        <dbReference type="ARBA" id="ARBA00023163"/>
    </source>
</evidence>
<accession>A0A2T5C0B6</accession>
<evidence type="ECO:0000259" key="6">
    <source>
        <dbReference type="Pfam" id="PF08281"/>
    </source>
</evidence>
<evidence type="ECO:0000256" key="2">
    <source>
        <dbReference type="ARBA" id="ARBA00023015"/>
    </source>
</evidence>
<dbReference type="InterPro" id="IPR000792">
    <property type="entry name" value="Tscrpt_reg_LuxR_C"/>
</dbReference>
<feature type="domain" description="RNA polymerase sigma factor 70 region 4 type 2" evidence="6">
    <location>
        <begin position="127"/>
        <end position="179"/>
    </location>
</feature>
<dbReference type="InterPro" id="IPR039425">
    <property type="entry name" value="RNA_pol_sigma-70-like"/>
</dbReference>
<evidence type="ECO:0000313" key="7">
    <source>
        <dbReference type="EMBL" id="PTN08021.1"/>
    </source>
</evidence>
<dbReference type="SUPFAM" id="SSF88946">
    <property type="entry name" value="Sigma2 domain of RNA polymerase sigma factors"/>
    <property type="match status" value="1"/>
</dbReference>
<dbReference type="GO" id="GO:0016987">
    <property type="term" value="F:sigma factor activity"/>
    <property type="evidence" value="ECO:0007669"/>
    <property type="project" value="UniProtKB-KW"/>
</dbReference>
<evidence type="ECO:0000256" key="1">
    <source>
        <dbReference type="ARBA" id="ARBA00010641"/>
    </source>
</evidence>
<dbReference type="Proteomes" id="UP000243525">
    <property type="component" value="Unassembled WGS sequence"/>
</dbReference>
<gene>
    <name evidence="7" type="ORF">C8N47_11161</name>
</gene>
<evidence type="ECO:0000256" key="3">
    <source>
        <dbReference type="ARBA" id="ARBA00023082"/>
    </source>
</evidence>
<dbReference type="NCBIfam" id="TIGR02937">
    <property type="entry name" value="sigma70-ECF"/>
    <property type="match status" value="1"/>
</dbReference>
<name>A0A2T5C0B6_9BACT</name>
<dbReference type="GO" id="GO:0003677">
    <property type="term" value="F:DNA binding"/>
    <property type="evidence" value="ECO:0007669"/>
    <property type="project" value="InterPro"/>
</dbReference>
<dbReference type="Gene3D" id="1.10.10.10">
    <property type="entry name" value="Winged helix-like DNA-binding domain superfamily/Winged helix DNA-binding domain"/>
    <property type="match status" value="1"/>
</dbReference>
<keyword evidence="8" id="KW-1185">Reference proteome</keyword>
<dbReference type="OrthoDB" id="1453134at2"/>
<dbReference type="RefSeq" id="WP_107822751.1">
    <property type="nucleotide sequence ID" value="NZ_OY782574.1"/>
</dbReference>
<dbReference type="GO" id="GO:0006352">
    <property type="term" value="P:DNA-templated transcription initiation"/>
    <property type="evidence" value="ECO:0007669"/>
    <property type="project" value="InterPro"/>
</dbReference>
<keyword evidence="2" id="KW-0805">Transcription regulation</keyword>
<dbReference type="InterPro" id="IPR013249">
    <property type="entry name" value="RNA_pol_sigma70_r4_t2"/>
</dbReference>
<organism evidence="7 8">
    <name type="scientific">Mangrovibacterium marinum</name>
    <dbReference type="NCBI Taxonomy" id="1639118"/>
    <lineage>
        <taxon>Bacteria</taxon>
        <taxon>Pseudomonadati</taxon>
        <taxon>Bacteroidota</taxon>
        <taxon>Bacteroidia</taxon>
        <taxon>Marinilabiliales</taxon>
        <taxon>Prolixibacteraceae</taxon>
        <taxon>Mangrovibacterium</taxon>
    </lineage>
</organism>
<dbReference type="PRINTS" id="PR00038">
    <property type="entry name" value="HTHLUXR"/>
</dbReference>
<dbReference type="PANTHER" id="PTHR43133:SF46">
    <property type="entry name" value="RNA POLYMERASE SIGMA-70 FACTOR ECF SUBFAMILY"/>
    <property type="match status" value="1"/>
</dbReference>
<proteinExistence type="inferred from homology"/>